<dbReference type="InterPro" id="IPR014819">
    <property type="entry name" value="PriCT_2"/>
</dbReference>
<reference evidence="3 4" key="1">
    <citation type="submission" date="2020-08" db="EMBL/GenBank/DDBJ databases">
        <title>A Genomic Blueprint of the Chicken Gut Microbiome.</title>
        <authorList>
            <person name="Gilroy R."/>
            <person name="Ravi A."/>
            <person name="Getino M."/>
            <person name="Pursley I."/>
            <person name="Horton D.L."/>
            <person name="Alikhan N.-F."/>
            <person name="Baker D."/>
            <person name="Gharbi K."/>
            <person name="Hall N."/>
            <person name="Watson M."/>
            <person name="Adriaenssens E.M."/>
            <person name="Foster-Nyarko E."/>
            <person name="Jarju S."/>
            <person name="Secka A."/>
            <person name="Antonio M."/>
            <person name="Oren A."/>
            <person name="Chaudhuri R."/>
            <person name="La Ragione R.M."/>
            <person name="Hildebrand F."/>
            <person name="Pallen M.J."/>
        </authorList>
    </citation>
    <scope>NUCLEOTIDE SEQUENCE [LARGE SCALE GENOMIC DNA]</scope>
    <source>
        <strain evidence="3 4">Sa1BUA2</strain>
    </source>
</reference>
<dbReference type="InterPro" id="IPR038724">
    <property type="entry name" value="RepA"/>
</dbReference>
<sequence>MKKVNRTVRRKYDISRKRKLVKRLEIKVDLIALLEYIDPTFLDYQEWVNVGMALKHEGYTADDWDDWSKRDGGRYSPGECFKKWTTFEGNGVTGATITQMAKENGWEPKRRKEDHELDWNDEITGNDDYVVIDKNWIEGMEIREPTNWNPVRELTTYLETLFEASESVGYVVSTWQNDEGKFLPTKGNWDRTAGELIQALNQSDGDIGAVLGDYNPEAGAWIRFNPLDGKGVKNENVTEYKYALVESDTMDLEKQNAILRELELPIAALVYSGKKSIHAIVKINAANYEEYRKRVDYLYNVCKKNGLNIDNQNRNPSRLSRMPGVERNGKKQFLIDTNIGKSSWEEWHDWIEDVNDDLPDPESLTEFWDNMPELAPPLIEGVLRQGHKMLMAGPSKAGKSFALIELSIAIAEGMRWLGWKCTQGKVLYVNLELDRPSCLHRFKDVYQALGWQPNNLSNIDIWNLRGKSVPMDKLAPKLIRRAAKKNYIAIIIDPIYKVLTGDENSADQMAHFTNQFDKVCTELGSSVIYCHHHSKGSQGNKKSMDRASGSGVFARDPDALIDLVELELTDALMQQEENKVVCDIYKKAIEQHNFDYLDEHVSQDDLLSAVSMEAHAKRAIPEQLPNVQQVVKEAMNKVRIRSAWRVEGTLREYPKFDPVNMWFSYPVHLVDEVGSLKDIEPEGEAPPWKKNFSKKKSAEERKKERNEALETAFEACSIDEKITLTAIAEYMGVSEKTVRNRIKDHGGFWIDDGEIGRK</sequence>
<dbReference type="Proteomes" id="UP000648182">
    <property type="component" value="Unassembled WGS sequence"/>
</dbReference>
<keyword evidence="4" id="KW-1185">Reference proteome</keyword>
<dbReference type="Gene3D" id="3.40.50.300">
    <property type="entry name" value="P-loop containing nucleotide triphosphate hydrolases"/>
    <property type="match status" value="1"/>
</dbReference>
<dbReference type="Pfam" id="PF08707">
    <property type="entry name" value="PriCT_2"/>
    <property type="match status" value="1"/>
</dbReference>
<feature type="domain" description="Primase C-terminal 2" evidence="2">
    <location>
        <begin position="32"/>
        <end position="101"/>
    </location>
</feature>
<evidence type="ECO:0000256" key="1">
    <source>
        <dbReference type="SAM" id="MobiDB-lite"/>
    </source>
</evidence>
<protein>
    <submittedName>
        <fullName evidence="3">AAA family ATPase</fullName>
    </submittedName>
</protein>
<gene>
    <name evidence="3" type="ORF">H9631_12195</name>
</gene>
<evidence type="ECO:0000313" key="3">
    <source>
        <dbReference type="EMBL" id="MBD8005840.1"/>
    </source>
</evidence>
<evidence type="ECO:0000259" key="2">
    <source>
        <dbReference type="Pfam" id="PF08707"/>
    </source>
</evidence>
<comment type="caution">
    <text evidence="3">The sequence shown here is derived from an EMBL/GenBank/DDBJ whole genome shotgun (WGS) entry which is preliminary data.</text>
</comment>
<feature type="region of interest" description="Disordered" evidence="1">
    <location>
        <begin position="680"/>
        <end position="701"/>
    </location>
</feature>
<dbReference type="EMBL" id="JACSPV010000019">
    <property type="protein sequence ID" value="MBD8005840.1"/>
    <property type="molecule type" value="Genomic_DNA"/>
</dbReference>
<dbReference type="SUPFAM" id="SSF52540">
    <property type="entry name" value="P-loop containing nucleoside triphosphate hydrolases"/>
    <property type="match status" value="1"/>
</dbReference>
<evidence type="ECO:0000313" key="4">
    <source>
        <dbReference type="Proteomes" id="UP000648182"/>
    </source>
</evidence>
<dbReference type="InterPro" id="IPR027417">
    <property type="entry name" value="P-loop_NTPase"/>
</dbReference>
<organism evidence="3 4">
    <name type="scientific">Bacillus norwichensis</name>
    <dbReference type="NCBI Taxonomy" id="2762217"/>
    <lineage>
        <taxon>Bacteria</taxon>
        <taxon>Bacillati</taxon>
        <taxon>Bacillota</taxon>
        <taxon>Bacilli</taxon>
        <taxon>Bacillales</taxon>
        <taxon>Bacillaceae</taxon>
        <taxon>Bacillus</taxon>
    </lineage>
</organism>
<name>A0ABR8VM64_9BACI</name>
<dbReference type="Pfam" id="PF13481">
    <property type="entry name" value="AAA_25"/>
    <property type="match status" value="1"/>
</dbReference>
<accession>A0ABR8VM64</accession>
<proteinExistence type="predicted"/>
<dbReference type="CDD" id="cd01125">
    <property type="entry name" value="RepA_RSF1010_like"/>
    <property type="match status" value="1"/>
</dbReference>